<feature type="domain" description="HNH nuclease" evidence="1">
    <location>
        <begin position="137"/>
        <end position="190"/>
    </location>
</feature>
<dbReference type="InterPro" id="IPR003615">
    <property type="entry name" value="HNH_nuc"/>
</dbReference>
<evidence type="ECO:0000313" key="2">
    <source>
        <dbReference type="EMBL" id="QDT66160.1"/>
    </source>
</evidence>
<proteinExistence type="predicted"/>
<dbReference type="SMART" id="SM00507">
    <property type="entry name" value="HNHc"/>
    <property type="match status" value="1"/>
</dbReference>
<dbReference type="PANTHER" id="PTHR33877:SF2">
    <property type="entry name" value="OS07G0170200 PROTEIN"/>
    <property type="match status" value="1"/>
</dbReference>
<dbReference type="Pfam" id="PF01844">
    <property type="entry name" value="HNH"/>
    <property type="match status" value="1"/>
</dbReference>
<dbReference type="EMBL" id="CP036316">
    <property type="protein sequence ID" value="QDT66160.1"/>
    <property type="molecule type" value="Genomic_DNA"/>
</dbReference>
<evidence type="ECO:0000313" key="3">
    <source>
        <dbReference type="Proteomes" id="UP000319976"/>
    </source>
</evidence>
<gene>
    <name evidence="2" type="primary">cas9_3</name>
    <name evidence="2" type="ORF">V22_34250</name>
</gene>
<dbReference type="CDD" id="cd00085">
    <property type="entry name" value="HNHc"/>
    <property type="match status" value="1"/>
</dbReference>
<keyword evidence="2" id="KW-0378">Hydrolase</keyword>
<dbReference type="GO" id="GO:0004519">
    <property type="term" value="F:endonuclease activity"/>
    <property type="evidence" value="ECO:0007669"/>
    <property type="project" value="UniProtKB-KW"/>
</dbReference>
<dbReference type="GO" id="GO:0003676">
    <property type="term" value="F:nucleic acid binding"/>
    <property type="evidence" value="ECO:0007669"/>
    <property type="project" value="InterPro"/>
</dbReference>
<dbReference type="PANTHER" id="PTHR33877">
    <property type="entry name" value="SLL1193 PROTEIN"/>
    <property type="match status" value="1"/>
</dbReference>
<name>A0A517TCQ4_9PLAN</name>
<dbReference type="AlphaFoldDB" id="A0A517TCQ4"/>
<keyword evidence="2" id="KW-0255">Endonuclease</keyword>
<evidence type="ECO:0000259" key="1">
    <source>
        <dbReference type="SMART" id="SM00507"/>
    </source>
</evidence>
<dbReference type="InterPro" id="IPR052892">
    <property type="entry name" value="NA-targeting_endonuclease"/>
</dbReference>
<dbReference type="Proteomes" id="UP000319976">
    <property type="component" value="Chromosome"/>
</dbReference>
<protein>
    <submittedName>
        <fullName evidence="2">CRISPR-associated endonuclease Cas9</fullName>
    </submittedName>
</protein>
<organism evidence="2 3">
    <name type="scientific">Calycomorphotria hydatis</name>
    <dbReference type="NCBI Taxonomy" id="2528027"/>
    <lineage>
        <taxon>Bacteria</taxon>
        <taxon>Pseudomonadati</taxon>
        <taxon>Planctomycetota</taxon>
        <taxon>Planctomycetia</taxon>
        <taxon>Planctomycetales</taxon>
        <taxon>Planctomycetaceae</taxon>
        <taxon>Calycomorphotria</taxon>
    </lineage>
</organism>
<dbReference type="Gene3D" id="1.10.30.50">
    <property type="match status" value="1"/>
</dbReference>
<dbReference type="GO" id="GO:0008270">
    <property type="term" value="F:zinc ion binding"/>
    <property type="evidence" value="ECO:0007669"/>
    <property type="project" value="InterPro"/>
</dbReference>
<dbReference type="KEGG" id="chya:V22_34250"/>
<keyword evidence="3" id="KW-1185">Reference proteome</keyword>
<reference evidence="2 3" key="1">
    <citation type="submission" date="2019-02" db="EMBL/GenBank/DDBJ databases">
        <title>Deep-cultivation of Planctomycetes and their phenomic and genomic characterization uncovers novel biology.</title>
        <authorList>
            <person name="Wiegand S."/>
            <person name="Jogler M."/>
            <person name="Boedeker C."/>
            <person name="Pinto D."/>
            <person name="Vollmers J."/>
            <person name="Rivas-Marin E."/>
            <person name="Kohn T."/>
            <person name="Peeters S.H."/>
            <person name="Heuer A."/>
            <person name="Rast P."/>
            <person name="Oberbeckmann S."/>
            <person name="Bunk B."/>
            <person name="Jeske O."/>
            <person name="Meyerdierks A."/>
            <person name="Storesund J.E."/>
            <person name="Kallscheuer N."/>
            <person name="Luecker S."/>
            <person name="Lage O.M."/>
            <person name="Pohl T."/>
            <person name="Merkel B.J."/>
            <person name="Hornburger P."/>
            <person name="Mueller R.-W."/>
            <person name="Bruemmer F."/>
            <person name="Labrenz M."/>
            <person name="Spormann A.M."/>
            <person name="Op den Camp H."/>
            <person name="Overmann J."/>
            <person name="Amann R."/>
            <person name="Jetten M.S.M."/>
            <person name="Mascher T."/>
            <person name="Medema M.H."/>
            <person name="Devos D.P."/>
            <person name="Kaster A.-K."/>
            <person name="Ovreas L."/>
            <person name="Rohde M."/>
            <person name="Galperin M.Y."/>
            <person name="Jogler C."/>
        </authorList>
    </citation>
    <scope>NUCLEOTIDE SEQUENCE [LARGE SCALE GENOMIC DNA]</scope>
    <source>
        <strain evidence="2 3">V22</strain>
    </source>
</reference>
<dbReference type="InterPro" id="IPR002711">
    <property type="entry name" value="HNH"/>
</dbReference>
<sequence length="242" mass="28012">MSASTTPARHGLVHCGLFLYLVRPSPCWAFDELTRYNNHGAFAIMVSATLRQPTLVLNRNWQPVGVASVARSLVMLFNETARVVDPTDYQLYSWEDWARLEPEDGEPVVKTVRFEIRVPEVITLTKYDRLHRRTVPFTRRNLFRRDQFTCQYCGAKPGSTELTIDHVLPKSKGGKTSWENCVLACVRCNHRKADRMPGEHGFKLHHKPKQPNWNPIYAARNVRIESWDRFLSEAYWNVNIGD</sequence>
<keyword evidence="2" id="KW-0540">Nuclease</keyword>
<accession>A0A517TCQ4</accession>